<gene>
    <name evidence="3" type="ORF">F4557_001323</name>
    <name evidence="2" type="ORF">GCM10009546_34230</name>
</gene>
<feature type="compositionally biased region" description="Pro residues" evidence="1">
    <location>
        <begin position="40"/>
        <end position="52"/>
    </location>
</feature>
<evidence type="ECO:0000313" key="3">
    <source>
        <dbReference type="EMBL" id="MBB4772905.1"/>
    </source>
</evidence>
<dbReference type="AlphaFoldDB" id="A0A7W7I9J0"/>
<organism evidence="3 4">
    <name type="scientific">Actinomadura livida</name>
    <dbReference type="NCBI Taxonomy" id="79909"/>
    <lineage>
        <taxon>Bacteria</taxon>
        <taxon>Bacillati</taxon>
        <taxon>Actinomycetota</taxon>
        <taxon>Actinomycetes</taxon>
        <taxon>Streptosporangiales</taxon>
        <taxon>Thermomonosporaceae</taxon>
        <taxon>Actinomadura</taxon>
    </lineage>
</organism>
<proteinExistence type="predicted"/>
<dbReference type="EMBL" id="BAAAHD010000026">
    <property type="protein sequence ID" value="GAA0568660.1"/>
    <property type="molecule type" value="Genomic_DNA"/>
</dbReference>
<accession>A0A7W7I9J0</accession>
<reference evidence="5" key="2">
    <citation type="journal article" date="2019" name="Int. J. Syst. Evol. Microbiol.">
        <title>The Global Catalogue of Microorganisms (GCM) 10K type strain sequencing project: providing services to taxonomists for standard genome sequencing and annotation.</title>
        <authorList>
            <consortium name="The Broad Institute Genomics Platform"/>
            <consortium name="The Broad Institute Genome Sequencing Center for Infectious Disease"/>
            <person name="Wu L."/>
            <person name="Ma J."/>
        </authorList>
    </citation>
    <scope>NUCLEOTIDE SEQUENCE [LARGE SCALE GENOMIC DNA]</scope>
    <source>
        <strain evidence="5">JCM 10667</strain>
    </source>
</reference>
<feature type="compositionally biased region" description="Low complexity" evidence="1">
    <location>
        <begin position="57"/>
        <end position="75"/>
    </location>
</feature>
<dbReference type="SUPFAM" id="SSF53335">
    <property type="entry name" value="S-adenosyl-L-methionine-dependent methyltransferases"/>
    <property type="match status" value="1"/>
</dbReference>
<evidence type="ECO:0008006" key="6">
    <source>
        <dbReference type="Google" id="ProtNLM"/>
    </source>
</evidence>
<reference evidence="2" key="4">
    <citation type="submission" date="2023-12" db="EMBL/GenBank/DDBJ databases">
        <authorList>
            <person name="Sun Q."/>
            <person name="Inoue M."/>
        </authorList>
    </citation>
    <scope>NUCLEOTIDE SEQUENCE</scope>
    <source>
        <strain evidence="2">JCM 10667</strain>
    </source>
</reference>
<reference evidence="2" key="1">
    <citation type="journal article" date="2014" name="Int. J. Syst. Evol. Microbiol.">
        <title>Complete genome of a new Firmicutes species belonging to the dominant human colonic microbiota ('Ruminococcus bicirculans') reveals two chromosomes and a selective capacity to utilize plant glucans.</title>
        <authorList>
            <consortium name="NISC Comparative Sequencing Program"/>
            <person name="Wegmann U."/>
            <person name="Louis P."/>
            <person name="Goesmann A."/>
            <person name="Henrissat B."/>
            <person name="Duncan S.H."/>
            <person name="Flint H.J."/>
        </authorList>
    </citation>
    <scope>NUCLEOTIDE SEQUENCE</scope>
    <source>
        <strain evidence="2">JCM 10667</strain>
    </source>
</reference>
<feature type="region of interest" description="Disordered" evidence="1">
    <location>
        <begin position="1"/>
        <end position="91"/>
    </location>
</feature>
<keyword evidence="5" id="KW-1185">Reference proteome</keyword>
<dbReference type="RefSeq" id="WP_229808447.1">
    <property type="nucleotide sequence ID" value="NZ_BAAAHD010000026.1"/>
</dbReference>
<evidence type="ECO:0000256" key="1">
    <source>
        <dbReference type="SAM" id="MobiDB-lite"/>
    </source>
</evidence>
<dbReference type="InterPro" id="IPR029063">
    <property type="entry name" value="SAM-dependent_MTases_sf"/>
</dbReference>
<evidence type="ECO:0000313" key="2">
    <source>
        <dbReference type="EMBL" id="GAA0568660.1"/>
    </source>
</evidence>
<name>A0A7W7I9J0_9ACTN</name>
<evidence type="ECO:0000313" key="4">
    <source>
        <dbReference type="Proteomes" id="UP000549343"/>
    </source>
</evidence>
<dbReference type="Proteomes" id="UP001501427">
    <property type="component" value="Unassembled WGS sequence"/>
</dbReference>
<reference evidence="3 4" key="3">
    <citation type="submission" date="2020-08" db="EMBL/GenBank/DDBJ databases">
        <title>Sequencing the genomes of 1000 actinobacteria strains.</title>
        <authorList>
            <person name="Klenk H.-P."/>
        </authorList>
    </citation>
    <scope>NUCLEOTIDE SEQUENCE [LARGE SCALE GENOMIC DNA]</scope>
    <source>
        <strain evidence="3 4">DSM 44772</strain>
    </source>
</reference>
<dbReference type="EMBL" id="JACHMV010000001">
    <property type="protein sequence ID" value="MBB4772905.1"/>
    <property type="molecule type" value="Genomic_DNA"/>
</dbReference>
<comment type="caution">
    <text evidence="3">The sequence shown here is derived from an EMBL/GenBank/DDBJ whole genome shotgun (WGS) entry which is preliminary data.</text>
</comment>
<sequence>MPPVHRPRGVVTRGTTAPNRLRRVDRWIAATQAGPLRSIPGPPRPARPPTPRRPPDSDGSSAPPRRAPPGSSAPPRRAPPGTGPRPLAVDLGYGASPVTTFELYTRLRAVSPRLEVVGIEIDPDRVAAGLAFLSALDASKGDHSKGGPGACEGLSFRRGGFELPVARPPVLIRAFNVLRQYDEPAAWRAWDEMCARLDPSGVLVEGTCDEIGRRAVWATLTPGGPRTITFAAHLPTLDRPSALAERLPKTLIHRNVPGEPVHAFLAAFDRCWATAAPHSVFGPRARWVEAVRLLSADYPVLTRPPYGGRNRWRLGEVTLPWTAVAPGTG</sequence>
<evidence type="ECO:0000313" key="5">
    <source>
        <dbReference type="Proteomes" id="UP001501427"/>
    </source>
</evidence>
<dbReference type="Proteomes" id="UP000549343">
    <property type="component" value="Unassembled WGS sequence"/>
</dbReference>
<protein>
    <recommendedName>
        <fullName evidence="6">Class I SAM-dependent methyltransferase</fullName>
    </recommendedName>
</protein>